<evidence type="ECO:0000313" key="1">
    <source>
        <dbReference type="EMBL" id="HIU65604.1"/>
    </source>
</evidence>
<protein>
    <submittedName>
        <fullName evidence="1">Uncharacterized protein</fullName>
    </submittedName>
</protein>
<reference evidence="1" key="1">
    <citation type="submission" date="2020-10" db="EMBL/GenBank/DDBJ databases">
        <authorList>
            <person name="Gilroy R."/>
        </authorList>
    </citation>
    <scope>NUCLEOTIDE SEQUENCE</scope>
    <source>
        <strain evidence="1">CHK136-897</strain>
    </source>
</reference>
<sequence length="115" mass="13261">MFNKLKTNLAIKWLNQNIVAPKWSLNSTDKLYLAVSKKNTGKLTYVYTLGNMKTSGNQWNLKPTISVSTFNKRKEADIFYKTLLAIMELQHKNPGVQVMVSAYQNEIKSFKENTR</sequence>
<name>A0A9D1MSC8_9PROT</name>
<proteinExistence type="predicted"/>
<dbReference type="AlphaFoldDB" id="A0A9D1MSC8"/>
<organism evidence="1 2">
    <name type="scientific">Candidatus Enterousia avicola</name>
    <dbReference type="NCBI Taxonomy" id="2840787"/>
    <lineage>
        <taxon>Bacteria</taxon>
        <taxon>Pseudomonadati</taxon>
        <taxon>Pseudomonadota</taxon>
        <taxon>Alphaproteobacteria</taxon>
        <taxon>Candidatus Enterousia</taxon>
    </lineage>
</organism>
<reference evidence="1" key="2">
    <citation type="journal article" date="2021" name="PeerJ">
        <title>Extensive microbial diversity within the chicken gut microbiome revealed by metagenomics and culture.</title>
        <authorList>
            <person name="Gilroy R."/>
            <person name="Ravi A."/>
            <person name="Getino M."/>
            <person name="Pursley I."/>
            <person name="Horton D.L."/>
            <person name="Alikhan N.F."/>
            <person name="Baker D."/>
            <person name="Gharbi K."/>
            <person name="Hall N."/>
            <person name="Watson M."/>
            <person name="Adriaenssens E.M."/>
            <person name="Foster-Nyarko E."/>
            <person name="Jarju S."/>
            <person name="Secka A."/>
            <person name="Antonio M."/>
            <person name="Oren A."/>
            <person name="Chaudhuri R.R."/>
            <person name="La Ragione R."/>
            <person name="Hildebrand F."/>
            <person name="Pallen M.J."/>
        </authorList>
    </citation>
    <scope>NUCLEOTIDE SEQUENCE</scope>
    <source>
        <strain evidence="1">CHK136-897</strain>
    </source>
</reference>
<accession>A0A9D1MSC8</accession>
<gene>
    <name evidence="1" type="ORF">IAC63_03110</name>
</gene>
<evidence type="ECO:0000313" key="2">
    <source>
        <dbReference type="Proteomes" id="UP000824142"/>
    </source>
</evidence>
<comment type="caution">
    <text evidence="1">The sequence shown here is derived from an EMBL/GenBank/DDBJ whole genome shotgun (WGS) entry which is preliminary data.</text>
</comment>
<dbReference type="EMBL" id="DVNO01000028">
    <property type="protein sequence ID" value="HIU65604.1"/>
    <property type="molecule type" value="Genomic_DNA"/>
</dbReference>
<dbReference type="Proteomes" id="UP000824142">
    <property type="component" value="Unassembled WGS sequence"/>
</dbReference>